<feature type="compositionally biased region" description="Low complexity" evidence="2">
    <location>
        <begin position="247"/>
        <end position="261"/>
    </location>
</feature>
<dbReference type="GO" id="GO:0006274">
    <property type="term" value="P:DNA replication termination"/>
    <property type="evidence" value="ECO:0007669"/>
    <property type="project" value="TreeGrafter"/>
</dbReference>
<dbReference type="EMBL" id="LN483142">
    <property type="protein sequence ID" value="CED82948.1"/>
    <property type="molecule type" value="Genomic_DNA"/>
</dbReference>
<feature type="region of interest" description="Disordered" evidence="2">
    <location>
        <begin position="153"/>
        <end position="180"/>
    </location>
</feature>
<name>A0A0F7SSC2_PHARH</name>
<protein>
    <submittedName>
        <fullName evidence="3">Uncharacterized conserved protein</fullName>
    </submittedName>
</protein>
<dbReference type="PANTHER" id="PTHR12775:SF0">
    <property type="entry name" value="REPLICATION TERMINATION FACTOR 2"/>
    <property type="match status" value="1"/>
</dbReference>
<dbReference type="GO" id="GO:0005634">
    <property type="term" value="C:nucleus"/>
    <property type="evidence" value="ECO:0007669"/>
    <property type="project" value="TreeGrafter"/>
</dbReference>
<proteinExistence type="inferred from homology"/>
<feature type="compositionally biased region" description="Polar residues" evidence="2">
    <location>
        <begin position="153"/>
        <end position="173"/>
    </location>
</feature>
<comment type="similarity">
    <text evidence="1">Belongs to the rtf2 family.</text>
</comment>
<dbReference type="Pfam" id="PF04641">
    <property type="entry name" value="Rtf2"/>
    <property type="match status" value="1"/>
</dbReference>
<feature type="region of interest" description="Disordered" evidence="2">
    <location>
        <begin position="237"/>
        <end position="275"/>
    </location>
</feature>
<dbReference type="InterPro" id="IPR006735">
    <property type="entry name" value="Rtf2"/>
</dbReference>
<organism evidence="3">
    <name type="scientific">Phaffia rhodozyma</name>
    <name type="common">Yeast</name>
    <name type="synonym">Xanthophyllomyces dendrorhous</name>
    <dbReference type="NCBI Taxonomy" id="264483"/>
    <lineage>
        <taxon>Eukaryota</taxon>
        <taxon>Fungi</taxon>
        <taxon>Dikarya</taxon>
        <taxon>Basidiomycota</taxon>
        <taxon>Agaricomycotina</taxon>
        <taxon>Tremellomycetes</taxon>
        <taxon>Cystofilobasidiales</taxon>
        <taxon>Mrakiaceae</taxon>
        <taxon>Phaffia</taxon>
    </lineage>
</organism>
<dbReference type="CDD" id="cd16653">
    <property type="entry name" value="RING-like_Rtf2"/>
    <property type="match status" value="1"/>
</dbReference>
<dbReference type="InterPro" id="IPR027799">
    <property type="entry name" value="Rtf2_RING-finger"/>
</dbReference>
<evidence type="ECO:0000256" key="1">
    <source>
        <dbReference type="ARBA" id="ARBA00009885"/>
    </source>
</evidence>
<evidence type="ECO:0000313" key="3">
    <source>
        <dbReference type="EMBL" id="CED82948.1"/>
    </source>
</evidence>
<dbReference type="AlphaFoldDB" id="A0A0F7SSC2"/>
<sequence length="333" mass="35825">MGADGGSIPDRRDLVKNKPKAQQTDGENLRRAQWSSCALSKRSLRSPIVLDALGRMYNKDAMLEFLLDRSSYGDGESICGHIRGFKDLLTIQLTPNPNFYSPSADETSDVTAPKFPFSCPLTQREANGTTPFVALRPCGDVFSEAGLKATLTTSSVVQPKSPSTMTADTSPSPSDEKSRMYACPTCSTSFRPTFIRSTDKDQAAELLNGDIIYLNSSFGLQEDLLILINAARAEEKAAKKNKKRKSGAVAAGDDGDSAGAEKTTHKKAKAKTEMNGNGGRVGLIAKAVADELKAAEEKRKAGGMSDAVKSLYAGKKGKEEDNFITRGTFTRYA</sequence>
<reference evidence="3" key="1">
    <citation type="submission" date="2014-08" db="EMBL/GenBank/DDBJ databases">
        <authorList>
            <person name="Sharma Rahul"/>
            <person name="Thines Marco"/>
        </authorList>
    </citation>
    <scope>NUCLEOTIDE SEQUENCE</scope>
</reference>
<evidence type="ECO:0000256" key="2">
    <source>
        <dbReference type="SAM" id="MobiDB-lite"/>
    </source>
</evidence>
<feature type="region of interest" description="Disordered" evidence="2">
    <location>
        <begin position="1"/>
        <end position="29"/>
    </location>
</feature>
<dbReference type="PANTHER" id="PTHR12775">
    <property type="entry name" value="PROTEIN C20ORF43 HOMOLOG"/>
    <property type="match status" value="1"/>
</dbReference>
<accession>A0A0F7SSC2</accession>